<organism evidence="1 2">
    <name type="scientific">Pristionchus fissidentatus</name>
    <dbReference type="NCBI Taxonomy" id="1538716"/>
    <lineage>
        <taxon>Eukaryota</taxon>
        <taxon>Metazoa</taxon>
        <taxon>Ecdysozoa</taxon>
        <taxon>Nematoda</taxon>
        <taxon>Chromadorea</taxon>
        <taxon>Rhabditida</taxon>
        <taxon>Rhabditina</taxon>
        <taxon>Diplogasteromorpha</taxon>
        <taxon>Diplogasteroidea</taxon>
        <taxon>Neodiplogasteridae</taxon>
        <taxon>Pristionchus</taxon>
    </lineage>
</organism>
<sequence>MQLTTNEKHTILKYYKKSISIGASQLRWHIHEDLIDGRVLAGVAEWGCRGERTLVQNADAALAH</sequence>
<accession>A0AAV5WME6</accession>
<name>A0AAV5WME6_9BILA</name>
<evidence type="ECO:0000313" key="2">
    <source>
        <dbReference type="Proteomes" id="UP001432322"/>
    </source>
</evidence>
<feature type="non-terminal residue" evidence="1">
    <location>
        <position position="64"/>
    </location>
</feature>
<proteinExistence type="predicted"/>
<protein>
    <submittedName>
        <fullName evidence="1">Uncharacterized protein</fullName>
    </submittedName>
</protein>
<dbReference type="EMBL" id="BTSY01000006">
    <property type="protein sequence ID" value="GMT31904.1"/>
    <property type="molecule type" value="Genomic_DNA"/>
</dbReference>
<keyword evidence="2" id="KW-1185">Reference proteome</keyword>
<dbReference type="Proteomes" id="UP001432322">
    <property type="component" value="Unassembled WGS sequence"/>
</dbReference>
<comment type="caution">
    <text evidence="1">The sequence shown here is derived from an EMBL/GenBank/DDBJ whole genome shotgun (WGS) entry which is preliminary data.</text>
</comment>
<gene>
    <name evidence="1" type="ORF">PFISCL1PPCAC_23201</name>
</gene>
<evidence type="ECO:0000313" key="1">
    <source>
        <dbReference type="EMBL" id="GMT31904.1"/>
    </source>
</evidence>
<reference evidence="1" key="1">
    <citation type="submission" date="2023-10" db="EMBL/GenBank/DDBJ databases">
        <title>Genome assembly of Pristionchus species.</title>
        <authorList>
            <person name="Yoshida K."/>
            <person name="Sommer R.J."/>
        </authorList>
    </citation>
    <scope>NUCLEOTIDE SEQUENCE</scope>
    <source>
        <strain evidence="1">RS5133</strain>
    </source>
</reference>
<dbReference type="AlphaFoldDB" id="A0AAV5WME6"/>